<keyword evidence="5" id="KW-1185">Reference proteome</keyword>
<protein>
    <submittedName>
        <fullName evidence="4">HAD-IA family hydrolase</fullName>
    </submittedName>
</protein>
<evidence type="ECO:0000256" key="2">
    <source>
        <dbReference type="ARBA" id="ARBA00022801"/>
    </source>
</evidence>
<keyword evidence="3" id="KW-0460">Magnesium</keyword>
<organism evidence="4 5">
    <name type="scientific">Neptunicella marina</name>
    <dbReference type="NCBI Taxonomy" id="2125989"/>
    <lineage>
        <taxon>Bacteria</taxon>
        <taxon>Pseudomonadati</taxon>
        <taxon>Pseudomonadota</taxon>
        <taxon>Gammaproteobacteria</taxon>
        <taxon>Alteromonadales</taxon>
        <taxon>Alteromonadaceae</taxon>
        <taxon>Neptunicella</taxon>
    </lineage>
</organism>
<dbReference type="SUPFAM" id="SSF56784">
    <property type="entry name" value="HAD-like"/>
    <property type="match status" value="1"/>
</dbReference>
<dbReference type="GO" id="GO:0016787">
    <property type="term" value="F:hydrolase activity"/>
    <property type="evidence" value="ECO:0007669"/>
    <property type="project" value="UniProtKB-KW"/>
</dbReference>
<reference evidence="4" key="2">
    <citation type="submission" date="2020-08" db="EMBL/GenBank/DDBJ databases">
        <authorList>
            <person name="Lai Q."/>
        </authorList>
    </citation>
    <scope>NUCLEOTIDE SEQUENCE</scope>
    <source>
        <strain evidence="4">S27-2</strain>
    </source>
</reference>
<evidence type="ECO:0000256" key="1">
    <source>
        <dbReference type="ARBA" id="ARBA00001946"/>
    </source>
</evidence>
<sequence>MIFYRRWQPVNAMSFDLDDTLYHNQPIIEKTEAKLVEYLQNKHPECGDTDFQFWQQSKRLAIKADPTLKLDFTLMRRGSLHYGLSQCGIKESRLHHAVEEAFNEFYRLRSDFKVAPHIIHTLETLADKIPLVAITNGNVNVDQIGIGHCFCHRFHGGIKQTLKPHRAMFDLTVNALNLSPEKILHIGDDFTNDVMGATRAGFKTAWYAEGRTMQLQNETINLLPDIQFNHLKDLICLL</sequence>
<dbReference type="AlphaFoldDB" id="A0A8J6IUQ0"/>
<dbReference type="SFLD" id="SFLDG01129">
    <property type="entry name" value="C1.5:_HAD__Beta-PGM__Phosphata"/>
    <property type="match status" value="1"/>
</dbReference>
<evidence type="ECO:0000256" key="3">
    <source>
        <dbReference type="ARBA" id="ARBA00022842"/>
    </source>
</evidence>
<dbReference type="Gene3D" id="1.20.120.1600">
    <property type="match status" value="1"/>
</dbReference>
<dbReference type="Proteomes" id="UP000601768">
    <property type="component" value="Unassembled WGS sequence"/>
</dbReference>
<dbReference type="InterPro" id="IPR051400">
    <property type="entry name" value="HAD-like_hydrolase"/>
</dbReference>
<dbReference type="InterPro" id="IPR036412">
    <property type="entry name" value="HAD-like_sf"/>
</dbReference>
<dbReference type="SFLD" id="SFLDS00003">
    <property type="entry name" value="Haloacid_Dehalogenase"/>
    <property type="match status" value="1"/>
</dbReference>
<evidence type="ECO:0000313" key="4">
    <source>
        <dbReference type="EMBL" id="MBC3766549.1"/>
    </source>
</evidence>
<dbReference type="PANTHER" id="PTHR46470">
    <property type="entry name" value="N-ACYLNEURAMINATE-9-PHOSPHATASE"/>
    <property type="match status" value="1"/>
</dbReference>
<comment type="caution">
    <text evidence="4">The sequence shown here is derived from an EMBL/GenBank/DDBJ whole genome shotgun (WGS) entry which is preliminary data.</text>
</comment>
<reference evidence="4" key="1">
    <citation type="journal article" date="2018" name="Int. J. Syst. Evol. Microbiol.">
        <title>Neptunicella marina gen. nov., sp. nov., isolated from surface seawater.</title>
        <authorList>
            <person name="Liu X."/>
            <person name="Lai Q."/>
            <person name="Du Y."/>
            <person name="Zhang X."/>
            <person name="Liu Z."/>
            <person name="Sun F."/>
            <person name="Shao Z."/>
        </authorList>
    </citation>
    <scope>NUCLEOTIDE SEQUENCE</scope>
    <source>
        <strain evidence="4">S27-2</strain>
    </source>
</reference>
<dbReference type="GO" id="GO:0009231">
    <property type="term" value="P:riboflavin biosynthetic process"/>
    <property type="evidence" value="ECO:0007669"/>
    <property type="project" value="TreeGrafter"/>
</dbReference>
<evidence type="ECO:0000313" key="5">
    <source>
        <dbReference type="Proteomes" id="UP000601768"/>
    </source>
</evidence>
<dbReference type="NCBIfam" id="TIGR01549">
    <property type="entry name" value="HAD-SF-IA-v1"/>
    <property type="match status" value="1"/>
</dbReference>
<keyword evidence="2 4" id="KW-0378">Hydrolase</keyword>
<dbReference type="RefSeq" id="WP_186507078.1">
    <property type="nucleotide sequence ID" value="NZ_JACNEP010000008.1"/>
</dbReference>
<dbReference type="EMBL" id="JACNEP010000008">
    <property type="protein sequence ID" value="MBC3766549.1"/>
    <property type="molecule type" value="Genomic_DNA"/>
</dbReference>
<dbReference type="Gene3D" id="3.40.50.1000">
    <property type="entry name" value="HAD superfamily/HAD-like"/>
    <property type="match status" value="1"/>
</dbReference>
<dbReference type="Pfam" id="PF00702">
    <property type="entry name" value="Hydrolase"/>
    <property type="match status" value="1"/>
</dbReference>
<comment type="cofactor">
    <cofactor evidence="1">
        <name>Mg(2+)</name>
        <dbReference type="ChEBI" id="CHEBI:18420"/>
    </cofactor>
</comment>
<gene>
    <name evidence="4" type="ORF">H8B19_11735</name>
</gene>
<proteinExistence type="predicted"/>
<accession>A0A8J6IUQ0</accession>
<dbReference type="InterPro" id="IPR006439">
    <property type="entry name" value="HAD-SF_hydro_IA"/>
</dbReference>
<dbReference type="PANTHER" id="PTHR46470:SF4">
    <property type="entry name" value="5-AMINO-6-(5-PHOSPHO-D-RIBITYLAMINO)URACIL PHOSPHATASE YIGB"/>
    <property type="match status" value="1"/>
</dbReference>
<dbReference type="InterPro" id="IPR023214">
    <property type="entry name" value="HAD_sf"/>
</dbReference>
<name>A0A8J6IUQ0_9ALTE</name>